<reference evidence="1" key="1">
    <citation type="submission" date="2020-05" db="EMBL/GenBank/DDBJ databases">
        <title>Large-scale comparative analyses of tick genomes elucidate their genetic diversity and vector capacities.</title>
        <authorList>
            <person name="Jia N."/>
            <person name="Wang J."/>
            <person name="Shi W."/>
            <person name="Du L."/>
            <person name="Sun Y."/>
            <person name="Zhan W."/>
            <person name="Jiang J."/>
            <person name="Wang Q."/>
            <person name="Zhang B."/>
            <person name="Ji P."/>
            <person name="Sakyi L.B."/>
            <person name="Cui X."/>
            <person name="Yuan T."/>
            <person name="Jiang B."/>
            <person name="Yang W."/>
            <person name="Lam T.T.-Y."/>
            <person name="Chang Q."/>
            <person name="Ding S."/>
            <person name="Wang X."/>
            <person name="Zhu J."/>
            <person name="Ruan X."/>
            <person name="Zhao L."/>
            <person name="Wei J."/>
            <person name="Que T."/>
            <person name="Du C."/>
            <person name="Cheng J."/>
            <person name="Dai P."/>
            <person name="Han X."/>
            <person name="Huang E."/>
            <person name="Gao Y."/>
            <person name="Liu J."/>
            <person name="Shao H."/>
            <person name="Ye R."/>
            <person name="Li L."/>
            <person name="Wei W."/>
            <person name="Wang X."/>
            <person name="Wang C."/>
            <person name="Yang T."/>
            <person name="Huo Q."/>
            <person name="Li W."/>
            <person name="Guo W."/>
            <person name="Chen H."/>
            <person name="Zhou L."/>
            <person name="Ni X."/>
            <person name="Tian J."/>
            <person name="Zhou Y."/>
            <person name="Sheng Y."/>
            <person name="Liu T."/>
            <person name="Pan Y."/>
            <person name="Xia L."/>
            <person name="Li J."/>
            <person name="Zhao F."/>
            <person name="Cao W."/>
        </authorList>
    </citation>
    <scope>NUCLEOTIDE SEQUENCE</scope>
    <source>
        <strain evidence="1">Hyas-2018</strain>
    </source>
</reference>
<evidence type="ECO:0000313" key="1">
    <source>
        <dbReference type="EMBL" id="KAH6923771.1"/>
    </source>
</evidence>
<dbReference type="EMBL" id="CM023488">
    <property type="protein sequence ID" value="KAH6923771.1"/>
    <property type="molecule type" value="Genomic_DNA"/>
</dbReference>
<accession>A0ACB7RPN4</accession>
<gene>
    <name evidence="1" type="ORF">HPB50_006564</name>
</gene>
<proteinExistence type="predicted"/>
<comment type="caution">
    <text evidence="1">The sequence shown here is derived from an EMBL/GenBank/DDBJ whole genome shotgun (WGS) entry which is preliminary data.</text>
</comment>
<keyword evidence="2" id="KW-1185">Reference proteome</keyword>
<name>A0ACB7RPN4_HYAAI</name>
<dbReference type="Proteomes" id="UP000821845">
    <property type="component" value="Chromosome 8"/>
</dbReference>
<protein>
    <submittedName>
        <fullName evidence="1">Uncharacterized protein</fullName>
    </submittedName>
</protein>
<organism evidence="1 2">
    <name type="scientific">Hyalomma asiaticum</name>
    <name type="common">Tick</name>
    <dbReference type="NCBI Taxonomy" id="266040"/>
    <lineage>
        <taxon>Eukaryota</taxon>
        <taxon>Metazoa</taxon>
        <taxon>Ecdysozoa</taxon>
        <taxon>Arthropoda</taxon>
        <taxon>Chelicerata</taxon>
        <taxon>Arachnida</taxon>
        <taxon>Acari</taxon>
        <taxon>Parasitiformes</taxon>
        <taxon>Ixodida</taxon>
        <taxon>Ixodoidea</taxon>
        <taxon>Ixodidae</taxon>
        <taxon>Hyalomminae</taxon>
        <taxon>Hyalomma</taxon>
    </lineage>
</organism>
<sequence>MIPLSHMRKLQRNHATETTVLDFLQASNKFEKSLRKHLICRPTPRLRHDQVRAHRNQTGWWTAFFMWTVILGLAVFVIVYLYFVNYGAAGGSHAQRDNDARKDDATDYPRDGTTLTTEGGHVGGSCSATQPCMEAGECVDNVCTCQGDNVRITNGICVKSSTSTETTSPSTKATTSVVPTTYKNRT</sequence>
<evidence type="ECO:0000313" key="2">
    <source>
        <dbReference type="Proteomes" id="UP000821845"/>
    </source>
</evidence>